<keyword evidence="4 9" id="KW-0805">Transcription regulation</keyword>
<dbReference type="PANTHER" id="PTHR12809:SF2">
    <property type="entry name" value="MEDIATOR OF RNA POLYMERASE II TRANSCRIPTION SUBUNIT 14"/>
    <property type="match status" value="1"/>
</dbReference>
<dbReference type="Proteomes" id="UP001175261">
    <property type="component" value="Unassembled WGS sequence"/>
</dbReference>
<sequence>MNEVRPSTQEDPSLPDEIEHITAGLIPLSRILTRLAQVTHNALQERIVELGQMPLPTPDGSSSPENVAKKLALLNFAHESHSKWVKALVIADWSRKINQVRKLIDLNNHLNKKQILYRQALDGIGFVKRDLTFARMPSPDFKTALQVLSTGKGSWMPDMFYIEPPALTRAEQLKWIGELNTLLSLRLNLEDFDSIPPAFKKYDIASGRVTFKVPQEFEVDLTIADEDVSKQFWFIDFRFSFSPAAANLPDNLRSYLESCVNEALRQDGLAGCYQFLHEFVLTYKINELKRQAHLLNRNFWTGNLKVEPLHRALAIQYWINRGPSGRPKSWILIAVESGKGEGVSAMSSSLVARWYRDNKEVLSTIVPLDQAQLSAENLLRDVVSMHIEHILTSIHDKLAAVARFQKKEATLSLQISRTDPGASSLTMQVSYNKEATLLIEPATGSFSVKPHSRFTLQQEYQLNNSSGQAQDGANCLETVRCTLIEDEINRKGSQMGWSIHKLPLTVEQLRSITGLRDWTRTICLQRDGWQPHWYIVVFLGMSGDAWWLIEGERETPRRGPRFHASLPLNKGPLKMSDAFWDDLTLSSTGMIAQAIDMADLHRMRINSRTNEEASWSLSRNIMLPALEIALSAIFPSMVVNGGPKSSPGYEYPGAEALRTLLQPNAALFSHANQAWASDVVTIRFRGLEAASTSTPDSPDEVTPGLLRVSEAIIHVEKPARFAALEQTTDKDVSFVPRTGEFKLRLKHPVDQSILPFLRSRIKTVDRFVNFLEAVESGRGGITRGDVSLKAVSCTYPDFGTQDEEDAKPRQWELGLQLATDNITVSLEPDNPHLLVIDLLEKLANADGGIWSLMTWLPTSIAAMHAIKDIETRWAELEAAGRGHLRIFAKTLDWMGLSFTMSPPGKPEQTADFDLRVKSRRGRAVWHIQRLDTNVSDDDPFDSALQQVWSGRGKNWLGLGSSAAGEPNDGVGLLLAAVDEAMRGVLDATPTTSAIKSQKASNVVVLD</sequence>
<dbReference type="GO" id="GO:0003712">
    <property type="term" value="F:transcription coregulator activity"/>
    <property type="evidence" value="ECO:0007669"/>
    <property type="project" value="UniProtKB-UniRule"/>
</dbReference>
<dbReference type="AlphaFoldDB" id="A0AA39G9N4"/>
<comment type="subunit">
    <text evidence="9">Component of the Mediator complex.</text>
</comment>
<evidence type="ECO:0000256" key="3">
    <source>
        <dbReference type="ARBA" id="ARBA00019619"/>
    </source>
</evidence>
<comment type="caution">
    <text evidence="11">The sequence shown here is derived from an EMBL/GenBank/DDBJ whole genome shotgun (WGS) entry which is preliminary data.</text>
</comment>
<dbReference type="PANTHER" id="PTHR12809">
    <property type="entry name" value="MEDIATOR COMPLEX SUBUNIT"/>
    <property type="match status" value="1"/>
</dbReference>
<comment type="subcellular location">
    <subcellularLocation>
        <location evidence="1 9">Nucleus</location>
    </subcellularLocation>
</comment>
<dbReference type="GO" id="GO:0016592">
    <property type="term" value="C:mediator complex"/>
    <property type="evidence" value="ECO:0007669"/>
    <property type="project" value="UniProtKB-UniRule"/>
</dbReference>
<dbReference type="Pfam" id="PF08638">
    <property type="entry name" value="Med14"/>
    <property type="match status" value="1"/>
</dbReference>
<evidence type="ECO:0000256" key="7">
    <source>
        <dbReference type="ARBA" id="ARBA00023242"/>
    </source>
</evidence>
<reference evidence="11" key="1">
    <citation type="submission" date="2022-10" db="EMBL/GenBank/DDBJ databases">
        <title>Determination and structural analysis of whole genome sequence of Sarocladium strictum F4-1.</title>
        <authorList>
            <person name="Hu L."/>
            <person name="Jiang Y."/>
        </authorList>
    </citation>
    <scope>NUCLEOTIDE SEQUENCE</scope>
    <source>
        <strain evidence="11">F4-1</strain>
    </source>
</reference>
<evidence type="ECO:0000259" key="10">
    <source>
        <dbReference type="Pfam" id="PF08638"/>
    </source>
</evidence>
<evidence type="ECO:0000256" key="9">
    <source>
        <dbReference type="RuleBase" id="RU365082"/>
    </source>
</evidence>
<dbReference type="GO" id="GO:0006357">
    <property type="term" value="P:regulation of transcription by RNA polymerase II"/>
    <property type="evidence" value="ECO:0007669"/>
    <property type="project" value="InterPro"/>
</dbReference>
<keyword evidence="12" id="KW-1185">Reference proteome</keyword>
<organism evidence="11 12">
    <name type="scientific">Sarocladium strictum</name>
    <name type="common">Black bundle disease fungus</name>
    <name type="synonym">Acremonium strictum</name>
    <dbReference type="NCBI Taxonomy" id="5046"/>
    <lineage>
        <taxon>Eukaryota</taxon>
        <taxon>Fungi</taxon>
        <taxon>Dikarya</taxon>
        <taxon>Ascomycota</taxon>
        <taxon>Pezizomycotina</taxon>
        <taxon>Sordariomycetes</taxon>
        <taxon>Hypocreomycetidae</taxon>
        <taxon>Hypocreales</taxon>
        <taxon>Sarocladiaceae</taxon>
        <taxon>Sarocladium</taxon>
    </lineage>
</organism>
<protein>
    <recommendedName>
        <fullName evidence="3 9">Mediator of RNA polymerase II transcription subunit 14</fullName>
    </recommendedName>
    <alternativeName>
        <fullName evidence="8 9">Mediator complex subunit 14</fullName>
    </alternativeName>
</protein>
<name>A0AA39G9N4_SARSR</name>
<evidence type="ECO:0000256" key="4">
    <source>
        <dbReference type="ARBA" id="ARBA00023015"/>
    </source>
</evidence>
<comment type="similarity">
    <text evidence="2 9">Belongs to the Mediator complex subunit 14 family.</text>
</comment>
<keyword evidence="7 9" id="KW-0539">Nucleus</keyword>
<evidence type="ECO:0000313" key="11">
    <source>
        <dbReference type="EMBL" id="KAK0383265.1"/>
    </source>
</evidence>
<accession>A0AA39G9N4</accession>
<comment type="function">
    <text evidence="9">Component of the Mediator complex, a coactivator involved in the regulated transcription of nearly all RNA polymerase II-dependent genes. Mediator functions as a bridge to convey information from gene-specific regulatory proteins to the basal RNA polymerase II transcription machinery. Mediator is recruited to promoters by direct interactions with regulatory proteins and serves as a scaffold for the assembly of a functional preinitiation complex with RNA polymerase II and the general transcription factors.</text>
</comment>
<dbReference type="GO" id="GO:0070847">
    <property type="term" value="C:core mediator complex"/>
    <property type="evidence" value="ECO:0007669"/>
    <property type="project" value="TreeGrafter"/>
</dbReference>
<dbReference type="Pfam" id="PF26204">
    <property type="entry name" value="Med14_fung"/>
    <property type="match status" value="1"/>
</dbReference>
<dbReference type="InterPro" id="IPR055122">
    <property type="entry name" value="Med14_N"/>
</dbReference>
<evidence type="ECO:0000256" key="5">
    <source>
        <dbReference type="ARBA" id="ARBA00023159"/>
    </source>
</evidence>
<proteinExistence type="inferred from homology"/>
<evidence type="ECO:0000256" key="1">
    <source>
        <dbReference type="ARBA" id="ARBA00004123"/>
    </source>
</evidence>
<evidence type="ECO:0000256" key="8">
    <source>
        <dbReference type="ARBA" id="ARBA00032007"/>
    </source>
</evidence>
<evidence type="ECO:0000256" key="2">
    <source>
        <dbReference type="ARBA" id="ARBA00007813"/>
    </source>
</evidence>
<dbReference type="InterPro" id="IPR013947">
    <property type="entry name" value="Mediator_Med14"/>
</dbReference>
<dbReference type="EMBL" id="JAPDFR010000009">
    <property type="protein sequence ID" value="KAK0383265.1"/>
    <property type="molecule type" value="Genomic_DNA"/>
</dbReference>
<evidence type="ECO:0000256" key="6">
    <source>
        <dbReference type="ARBA" id="ARBA00023163"/>
    </source>
</evidence>
<gene>
    <name evidence="11" type="ORF">NLU13_9178</name>
</gene>
<keyword evidence="5 9" id="KW-0010">Activator</keyword>
<evidence type="ECO:0000313" key="12">
    <source>
        <dbReference type="Proteomes" id="UP001175261"/>
    </source>
</evidence>
<keyword evidence="6 9" id="KW-0804">Transcription</keyword>
<feature type="domain" description="Mediator complex subunit MED14 N-terminal" evidence="10">
    <location>
        <begin position="26"/>
        <end position="225"/>
    </location>
</feature>